<dbReference type="CDD" id="cd11743">
    <property type="entry name" value="Cthe_2751_like"/>
    <property type="match status" value="1"/>
</dbReference>
<reference evidence="2 3" key="1">
    <citation type="submission" date="2021-03" db="EMBL/GenBank/DDBJ databases">
        <title>Genomic Encyclopedia of Type Strains, Phase IV (KMG-IV): sequencing the most valuable type-strain genomes for metagenomic binning, comparative biology and taxonomic classification.</title>
        <authorList>
            <person name="Goeker M."/>
        </authorList>
    </citation>
    <scope>NUCLEOTIDE SEQUENCE [LARGE SCALE GENOMIC DNA]</scope>
    <source>
        <strain evidence="2 3">DSM 26427</strain>
    </source>
</reference>
<name>A0ABS4ENR7_9HYPH</name>
<keyword evidence="3" id="KW-1185">Reference proteome</keyword>
<dbReference type="RefSeq" id="WP_209853623.1">
    <property type="nucleotide sequence ID" value="NZ_JAGGJV010000005.1"/>
</dbReference>
<dbReference type="Proteomes" id="UP000823786">
    <property type="component" value="Unassembled WGS sequence"/>
</dbReference>
<evidence type="ECO:0000259" key="1">
    <source>
        <dbReference type="Pfam" id="PF16804"/>
    </source>
</evidence>
<dbReference type="InterPro" id="IPR038692">
    <property type="entry name" value="Cthe_2751_sf"/>
</dbReference>
<dbReference type="Pfam" id="PF16804">
    <property type="entry name" value="DUF5071"/>
    <property type="match status" value="1"/>
</dbReference>
<proteinExistence type="predicted"/>
<sequence>MEVTSIRDLIPKSKHDLEAVDALREASLSSIIPILDDLLDWTADGNWPIAKPLADFLVSIGAPLKPAVQRVLQGDDGPFKYFCLHLIVAQWPRDLKEDFQKELLRLVEYPSDHDIAEELPEVAEEILATIR</sequence>
<gene>
    <name evidence="2" type="ORF">J2Z75_003102</name>
</gene>
<comment type="caution">
    <text evidence="2">The sequence shown here is derived from an EMBL/GenBank/DDBJ whole genome shotgun (WGS) entry which is preliminary data.</text>
</comment>
<accession>A0ABS4ENR7</accession>
<feature type="domain" description="DUF5071" evidence="1">
    <location>
        <begin position="9"/>
        <end position="127"/>
    </location>
</feature>
<organism evidence="2 3">
    <name type="scientific">Rhizobium herbae</name>
    <dbReference type="NCBI Taxonomy" id="508661"/>
    <lineage>
        <taxon>Bacteria</taxon>
        <taxon>Pseudomonadati</taxon>
        <taxon>Pseudomonadota</taxon>
        <taxon>Alphaproteobacteria</taxon>
        <taxon>Hyphomicrobiales</taxon>
        <taxon>Rhizobiaceae</taxon>
        <taxon>Rhizobium/Agrobacterium group</taxon>
        <taxon>Rhizobium</taxon>
    </lineage>
</organism>
<dbReference type="InterPro" id="IPR031837">
    <property type="entry name" value="DUF5071"/>
</dbReference>
<protein>
    <recommendedName>
        <fullName evidence="1">DUF5071 domain-containing protein</fullName>
    </recommendedName>
</protein>
<dbReference type="Gene3D" id="1.25.40.750">
    <property type="entry name" value="Domain of unknown function DUF5071"/>
    <property type="match status" value="1"/>
</dbReference>
<dbReference type="EMBL" id="JAGGJV010000005">
    <property type="protein sequence ID" value="MBP1859585.1"/>
    <property type="molecule type" value="Genomic_DNA"/>
</dbReference>
<evidence type="ECO:0000313" key="2">
    <source>
        <dbReference type="EMBL" id="MBP1859585.1"/>
    </source>
</evidence>
<evidence type="ECO:0000313" key="3">
    <source>
        <dbReference type="Proteomes" id="UP000823786"/>
    </source>
</evidence>